<evidence type="ECO:0000313" key="3">
    <source>
        <dbReference type="EMBL" id="TWT88910.1"/>
    </source>
</evidence>
<organism evidence="3 4">
    <name type="scientific">Pseudobythopirellula maris</name>
    <dbReference type="NCBI Taxonomy" id="2527991"/>
    <lineage>
        <taxon>Bacteria</taxon>
        <taxon>Pseudomonadati</taxon>
        <taxon>Planctomycetota</taxon>
        <taxon>Planctomycetia</taxon>
        <taxon>Pirellulales</taxon>
        <taxon>Lacipirellulaceae</taxon>
        <taxon>Pseudobythopirellula</taxon>
    </lineage>
</organism>
<dbReference type="Proteomes" id="UP000315440">
    <property type="component" value="Unassembled WGS sequence"/>
</dbReference>
<reference evidence="3 4" key="1">
    <citation type="submission" date="2019-02" db="EMBL/GenBank/DDBJ databases">
        <title>Deep-cultivation of Planctomycetes and their phenomic and genomic characterization uncovers novel biology.</title>
        <authorList>
            <person name="Wiegand S."/>
            <person name="Jogler M."/>
            <person name="Boedeker C."/>
            <person name="Pinto D."/>
            <person name="Vollmers J."/>
            <person name="Rivas-Marin E."/>
            <person name="Kohn T."/>
            <person name="Peeters S.H."/>
            <person name="Heuer A."/>
            <person name="Rast P."/>
            <person name="Oberbeckmann S."/>
            <person name="Bunk B."/>
            <person name="Jeske O."/>
            <person name="Meyerdierks A."/>
            <person name="Storesund J.E."/>
            <person name="Kallscheuer N."/>
            <person name="Luecker S."/>
            <person name="Lage O.M."/>
            <person name="Pohl T."/>
            <person name="Merkel B.J."/>
            <person name="Hornburger P."/>
            <person name="Mueller R.-W."/>
            <person name="Bruemmer F."/>
            <person name="Labrenz M."/>
            <person name="Spormann A.M."/>
            <person name="Op Den Camp H."/>
            <person name="Overmann J."/>
            <person name="Amann R."/>
            <person name="Jetten M.S.M."/>
            <person name="Mascher T."/>
            <person name="Medema M.H."/>
            <person name="Devos D.P."/>
            <person name="Kaster A.-K."/>
            <person name="Ovreas L."/>
            <person name="Rohde M."/>
            <person name="Galperin M.Y."/>
            <person name="Jogler C."/>
        </authorList>
    </citation>
    <scope>NUCLEOTIDE SEQUENCE [LARGE SCALE GENOMIC DNA]</scope>
    <source>
        <strain evidence="3 4">Mal64</strain>
    </source>
</reference>
<keyword evidence="2" id="KW-0812">Transmembrane</keyword>
<evidence type="ECO:0000313" key="4">
    <source>
        <dbReference type="Proteomes" id="UP000315440"/>
    </source>
</evidence>
<dbReference type="AlphaFoldDB" id="A0A5C5ZNY9"/>
<dbReference type="EMBL" id="SJPQ01000002">
    <property type="protein sequence ID" value="TWT88910.1"/>
    <property type="molecule type" value="Genomic_DNA"/>
</dbReference>
<keyword evidence="4" id="KW-1185">Reference proteome</keyword>
<gene>
    <name evidence="3" type="ORF">Mal64_24000</name>
</gene>
<proteinExistence type="predicted"/>
<keyword evidence="2" id="KW-1133">Transmembrane helix</keyword>
<protein>
    <recommendedName>
        <fullName evidence="5">Type II secretion system protein G</fullName>
    </recommendedName>
</protein>
<dbReference type="GO" id="GO:0015627">
    <property type="term" value="C:type II protein secretion system complex"/>
    <property type="evidence" value="ECO:0007669"/>
    <property type="project" value="InterPro"/>
</dbReference>
<accession>A0A5C5ZNY9</accession>
<evidence type="ECO:0008006" key="5">
    <source>
        <dbReference type="Google" id="ProtNLM"/>
    </source>
</evidence>
<keyword evidence="2" id="KW-0472">Membrane</keyword>
<dbReference type="Pfam" id="PF07963">
    <property type="entry name" value="N_methyl"/>
    <property type="match status" value="1"/>
</dbReference>
<dbReference type="Gene3D" id="3.30.700.10">
    <property type="entry name" value="Glycoprotein, Type 4 Pilin"/>
    <property type="match status" value="1"/>
</dbReference>
<sequence length="154" mass="16154">MSQPVQGLMKMNKTKKNGFTLVELVVVILVLGILAGVAAPKFLSTSSEAVDNGLQHTLTIVRDAIEIYIAKNDGAKPPSDSGANFVAAIEPYIRGSFPVCPVGPAKNATVEIVTAAGGDAVPTAGWAYNSTDQTFFCNYSAELASKSGIDYDEL</sequence>
<keyword evidence="1" id="KW-0488">Methylation</keyword>
<dbReference type="NCBIfam" id="TIGR02532">
    <property type="entry name" value="IV_pilin_GFxxxE"/>
    <property type="match status" value="1"/>
</dbReference>
<dbReference type="InterPro" id="IPR000983">
    <property type="entry name" value="Bac_GSPG_pilin"/>
</dbReference>
<dbReference type="GO" id="GO:0015628">
    <property type="term" value="P:protein secretion by the type II secretion system"/>
    <property type="evidence" value="ECO:0007669"/>
    <property type="project" value="InterPro"/>
</dbReference>
<dbReference type="PRINTS" id="PR00813">
    <property type="entry name" value="BCTERIALGSPG"/>
</dbReference>
<feature type="transmembrane region" description="Helical" evidence="2">
    <location>
        <begin position="21"/>
        <end position="39"/>
    </location>
</feature>
<dbReference type="InterPro" id="IPR012902">
    <property type="entry name" value="N_methyl_site"/>
</dbReference>
<dbReference type="SUPFAM" id="SSF54523">
    <property type="entry name" value="Pili subunits"/>
    <property type="match status" value="1"/>
</dbReference>
<comment type="caution">
    <text evidence="3">The sequence shown here is derived from an EMBL/GenBank/DDBJ whole genome shotgun (WGS) entry which is preliminary data.</text>
</comment>
<dbReference type="InterPro" id="IPR045584">
    <property type="entry name" value="Pilin-like"/>
</dbReference>
<evidence type="ECO:0000256" key="2">
    <source>
        <dbReference type="SAM" id="Phobius"/>
    </source>
</evidence>
<evidence type="ECO:0000256" key="1">
    <source>
        <dbReference type="ARBA" id="ARBA00022481"/>
    </source>
</evidence>
<name>A0A5C5ZNY9_9BACT</name>